<comment type="caution">
    <text evidence="7">The sequence shown here is derived from an EMBL/GenBank/DDBJ whole genome shotgun (WGS) entry which is preliminary data.</text>
</comment>
<evidence type="ECO:0000256" key="5">
    <source>
        <dbReference type="ARBA" id="ARBA00023002"/>
    </source>
</evidence>
<evidence type="ECO:0000313" key="8">
    <source>
        <dbReference type="Proteomes" id="UP000019486"/>
    </source>
</evidence>
<dbReference type="Pfam" id="PF02900">
    <property type="entry name" value="LigB"/>
    <property type="match status" value="1"/>
</dbReference>
<evidence type="ECO:0000259" key="6">
    <source>
        <dbReference type="Pfam" id="PF02900"/>
    </source>
</evidence>
<dbReference type="EMBL" id="AVFL01000007">
    <property type="protein sequence ID" value="EWY40502.1"/>
    <property type="molecule type" value="Genomic_DNA"/>
</dbReference>
<dbReference type="SUPFAM" id="SSF53213">
    <property type="entry name" value="LigB-like"/>
    <property type="match status" value="1"/>
</dbReference>
<accession>W9H725</accession>
<gene>
    <name evidence="7" type="ORF">N825_35070</name>
</gene>
<dbReference type="STRING" id="1385369.N825_35070"/>
<dbReference type="GO" id="GO:0008270">
    <property type="term" value="F:zinc ion binding"/>
    <property type="evidence" value="ECO:0007669"/>
    <property type="project" value="InterPro"/>
</dbReference>
<evidence type="ECO:0000256" key="3">
    <source>
        <dbReference type="ARBA" id="ARBA00022723"/>
    </source>
</evidence>
<proteinExistence type="inferred from homology"/>
<dbReference type="PANTHER" id="PTHR30096">
    <property type="entry name" value="4,5-DOPA DIOXYGENASE EXTRADIOL-LIKE PROTEIN"/>
    <property type="match status" value="1"/>
</dbReference>
<name>W9H725_9PROT</name>
<keyword evidence="7" id="KW-0223">Dioxygenase</keyword>
<evidence type="ECO:0000256" key="2">
    <source>
        <dbReference type="ARBA" id="ARBA00007581"/>
    </source>
</evidence>
<protein>
    <submittedName>
        <fullName evidence="7">Catalytic LigB subunit of aromatic ring-opening dioxygenase</fullName>
    </submittedName>
</protein>
<organism evidence="7 8">
    <name type="scientific">Skermanella stibiiresistens SB22</name>
    <dbReference type="NCBI Taxonomy" id="1385369"/>
    <lineage>
        <taxon>Bacteria</taxon>
        <taxon>Pseudomonadati</taxon>
        <taxon>Pseudomonadota</taxon>
        <taxon>Alphaproteobacteria</taxon>
        <taxon>Rhodospirillales</taxon>
        <taxon>Azospirillaceae</taxon>
        <taxon>Skermanella</taxon>
    </lineage>
</organism>
<dbReference type="PANTHER" id="PTHR30096:SF0">
    <property type="entry name" value="4,5-DOPA DIOXYGENASE EXTRADIOL-LIKE PROTEIN"/>
    <property type="match status" value="1"/>
</dbReference>
<reference evidence="7 8" key="1">
    <citation type="submission" date="2013-08" db="EMBL/GenBank/DDBJ databases">
        <title>The genome sequence of Skermanella stibiiresistens.</title>
        <authorList>
            <person name="Zhu W."/>
            <person name="Wang G."/>
        </authorList>
    </citation>
    <scope>NUCLEOTIDE SEQUENCE [LARGE SCALE GENOMIC DNA]</scope>
    <source>
        <strain evidence="7 8">SB22</strain>
    </source>
</reference>
<keyword evidence="8" id="KW-1185">Reference proteome</keyword>
<evidence type="ECO:0000256" key="1">
    <source>
        <dbReference type="ARBA" id="ARBA00001947"/>
    </source>
</evidence>
<dbReference type="PIRSF" id="PIRSF006157">
    <property type="entry name" value="Doxgns_DODA"/>
    <property type="match status" value="1"/>
</dbReference>
<comment type="similarity">
    <text evidence="2">Belongs to the DODA-type extradiol aromatic ring-opening dioxygenase family.</text>
</comment>
<evidence type="ECO:0000256" key="4">
    <source>
        <dbReference type="ARBA" id="ARBA00022833"/>
    </source>
</evidence>
<keyword evidence="5" id="KW-0560">Oxidoreductase</keyword>
<keyword evidence="4" id="KW-0862">Zinc</keyword>
<dbReference type="GO" id="GO:0008198">
    <property type="term" value="F:ferrous iron binding"/>
    <property type="evidence" value="ECO:0007669"/>
    <property type="project" value="InterPro"/>
</dbReference>
<keyword evidence="3" id="KW-0479">Metal-binding</keyword>
<dbReference type="RefSeq" id="WP_037451343.1">
    <property type="nucleotide sequence ID" value="NZ_AVFL01000007.1"/>
</dbReference>
<dbReference type="AlphaFoldDB" id="W9H725"/>
<dbReference type="InterPro" id="IPR014436">
    <property type="entry name" value="Extradiol_dOase_DODA"/>
</dbReference>
<dbReference type="GO" id="GO:0016702">
    <property type="term" value="F:oxidoreductase activity, acting on single donors with incorporation of molecular oxygen, incorporation of two atoms of oxygen"/>
    <property type="evidence" value="ECO:0007669"/>
    <property type="project" value="UniProtKB-ARBA"/>
</dbReference>
<feature type="domain" description="Extradiol ring-cleavage dioxygenase class III enzyme subunit B" evidence="6">
    <location>
        <begin position="35"/>
        <end position="248"/>
    </location>
</feature>
<comment type="cofactor">
    <cofactor evidence="1">
        <name>Zn(2+)</name>
        <dbReference type="ChEBI" id="CHEBI:29105"/>
    </cofactor>
</comment>
<dbReference type="CDD" id="cd07363">
    <property type="entry name" value="45_DOPA_Dioxygenase"/>
    <property type="match status" value="1"/>
</dbReference>
<evidence type="ECO:0000313" key="7">
    <source>
        <dbReference type="EMBL" id="EWY40502.1"/>
    </source>
</evidence>
<dbReference type="Proteomes" id="UP000019486">
    <property type="component" value="Unassembled WGS sequence"/>
</dbReference>
<dbReference type="PATRIC" id="fig|1385369.3.peg.2375"/>
<sequence>MTRFPSLFVSHGAPTLALERGGAADFLRGYGETLGRPEAILVISAHWETDTPAVGVSPAPGTIHDFRGFPPALYQIRYPAPGAPLVAEEAARLIEAASGQGQAVGQRVRRDPERGLDHGAWVPLSLMYPAADIPVAQLSILRRGGPAAHLALGEAIRPLRDAGVLVLASGSATHNLYEFRGQDHDAPAPDWVSGFADWLAQAIHEGRAADLVNYRKLAPHAERNHPTEEHLLPLHVALGAASPSAIGRRVHSSHAHGVLAMDVHAFD</sequence>
<dbReference type="Gene3D" id="3.40.830.10">
    <property type="entry name" value="LigB-like"/>
    <property type="match status" value="1"/>
</dbReference>
<dbReference type="OrthoDB" id="9790889at2"/>
<dbReference type="InterPro" id="IPR004183">
    <property type="entry name" value="Xdiol_dOase_suB"/>
</dbReference>